<organism evidence="2 3">
    <name type="scientific">Halomonas citrativorans</name>
    <dbReference type="NCBI Taxonomy" id="2742612"/>
    <lineage>
        <taxon>Bacteria</taxon>
        <taxon>Pseudomonadati</taxon>
        <taxon>Pseudomonadota</taxon>
        <taxon>Gammaproteobacteria</taxon>
        <taxon>Oceanospirillales</taxon>
        <taxon>Halomonadaceae</taxon>
        <taxon>Halomonas</taxon>
    </lineage>
</organism>
<keyword evidence="2" id="KW-0378">Hydrolase</keyword>
<dbReference type="Proteomes" id="UP000196331">
    <property type="component" value="Unassembled WGS sequence"/>
</dbReference>
<sequence length="500" mass="54353">MPPTTRYSLAPAFTAQHRPGDSPENSHGACCCGSPVLQHFHERVMAEIARREMLGGSAAVMALFAGVHTPHVVDQPSKSHDGSVLLTNLKLFDGSGGPLRDGVSVKVEDGRVSAILEGNAGAESGDVIDCDGRVLMPGLIDAHWHSTLAAITQMEAMSADIGYIHLVAAKEAERTLMRGVTSVRDVGGPSFALKRAIDEGIVNGPRIFPAGAMISQTSGHGDFRMRHELPRGSTTPLSYTEQQGVAMIADGEDEVLRRTREQLMLGASQIKLIAGGGVASFYDPLDSTQFSERELRAAVEAAGDWGTYVMVHVYTSRGIQRALRAGVRSIEHGQLADEETVRMMAGEDVWWSLQPFLQDEDSNVYPDAARRESQRQVAEGTVRAYEMAQRFNVKTGWGTDILFNPQKTPNQLHHLAKLTRFYDPLTALAMATGRNGELLSLSGARNPYPGVLGRIEPGALADLLVVDGDPSKNLDFLKDPERNLRMIMKAGRVYKDCLQK</sequence>
<accession>A0A1R4HVA2</accession>
<dbReference type="Gene3D" id="3.20.20.140">
    <property type="entry name" value="Metal-dependent hydrolases"/>
    <property type="match status" value="1"/>
</dbReference>
<dbReference type="InterPro" id="IPR032466">
    <property type="entry name" value="Metal_Hydrolase"/>
</dbReference>
<dbReference type="CDD" id="cd01299">
    <property type="entry name" value="Met_dep_hydrolase_A"/>
    <property type="match status" value="1"/>
</dbReference>
<dbReference type="SUPFAM" id="SSF51556">
    <property type="entry name" value="Metallo-dependent hydrolases"/>
    <property type="match status" value="1"/>
</dbReference>
<dbReference type="RefSeq" id="WP_087106811.1">
    <property type="nucleotide sequence ID" value="NZ_FUKM01000017.1"/>
</dbReference>
<dbReference type="GO" id="GO:0016810">
    <property type="term" value="F:hydrolase activity, acting on carbon-nitrogen (but not peptide) bonds"/>
    <property type="evidence" value="ECO:0007669"/>
    <property type="project" value="InterPro"/>
</dbReference>
<dbReference type="InterPro" id="IPR057744">
    <property type="entry name" value="OTAase-like"/>
</dbReference>
<name>A0A1R4HVA2_9GAMM</name>
<dbReference type="InterPro" id="IPR006680">
    <property type="entry name" value="Amidohydro-rel"/>
</dbReference>
<dbReference type="OrthoDB" id="9782972at2"/>
<evidence type="ECO:0000313" key="3">
    <source>
        <dbReference type="Proteomes" id="UP000196331"/>
    </source>
</evidence>
<keyword evidence="2" id="KW-0224">Dipeptidase</keyword>
<evidence type="ECO:0000313" key="2">
    <source>
        <dbReference type="EMBL" id="SJN11083.1"/>
    </source>
</evidence>
<dbReference type="AlphaFoldDB" id="A0A1R4HVA2"/>
<dbReference type="EMBL" id="FUKM01000017">
    <property type="protein sequence ID" value="SJN11083.1"/>
    <property type="molecule type" value="Genomic_DNA"/>
</dbReference>
<evidence type="ECO:0000259" key="1">
    <source>
        <dbReference type="Pfam" id="PF01979"/>
    </source>
</evidence>
<reference evidence="2 3" key="1">
    <citation type="submission" date="2017-02" db="EMBL/GenBank/DDBJ databases">
        <authorList>
            <person name="Dridi B."/>
        </authorList>
    </citation>
    <scope>NUCLEOTIDE SEQUENCE [LARGE SCALE GENOMIC DNA]</scope>
    <source>
        <strain evidence="2 3">JB380</strain>
    </source>
</reference>
<dbReference type="InterPro" id="IPR051781">
    <property type="entry name" value="Metallo-dep_Hydrolase"/>
</dbReference>
<dbReference type="Pfam" id="PF01979">
    <property type="entry name" value="Amidohydro_1"/>
    <property type="match status" value="1"/>
</dbReference>
<dbReference type="Gene3D" id="2.30.40.10">
    <property type="entry name" value="Urease, subunit C, domain 1"/>
    <property type="match status" value="1"/>
</dbReference>
<dbReference type="PANTHER" id="PTHR43135:SF3">
    <property type="entry name" value="ALPHA-D-RIBOSE 1-METHYLPHOSPHONATE 5-TRIPHOSPHATE DIPHOSPHATASE"/>
    <property type="match status" value="1"/>
</dbReference>
<dbReference type="PANTHER" id="PTHR43135">
    <property type="entry name" value="ALPHA-D-RIBOSE 1-METHYLPHOSPHONATE 5-TRIPHOSPHATE DIPHOSPHATASE"/>
    <property type="match status" value="1"/>
</dbReference>
<dbReference type="SUPFAM" id="SSF51338">
    <property type="entry name" value="Composite domain of metallo-dependent hydrolases"/>
    <property type="match status" value="1"/>
</dbReference>
<protein>
    <submittedName>
        <fullName evidence="2">Prolidase</fullName>
        <ecNumber evidence="2">3.4.13.9</ecNumber>
    </submittedName>
</protein>
<dbReference type="GO" id="GO:0102009">
    <property type="term" value="F:proline dipeptidase activity"/>
    <property type="evidence" value="ECO:0007669"/>
    <property type="project" value="UniProtKB-EC"/>
</dbReference>
<dbReference type="InterPro" id="IPR011059">
    <property type="entry name" value="Metal-dep_hydrolase_composite"/>
</dbReference>
<comment type="caution">
    <text evidence="2">The sequence shown here is derived from an EMBL/GenBank/DDBJ whole genome shotgun (WGS) entry which is preliminary data.</text>
</comment>
<feature type="domain" description="Amidohydrolase-related" evidence="1">
    <location>
        <begin position="134"/>
        <end position="493"/>
    </location>
</feature>
<keyword evidence="2" id="KW-0645">Protease</keyword>
<dbReference type="EC" id="3.4.13.9" evidence="2"/>
<gene>
    <name evidence="2" type="ORF">CZ787_05145</name>
</gene>
<proteinExistence type="predicted"/>